<dbReference type="NCBIfam" id="TIGR00732">
    <property type="entry name" value="dprA"/>
    <property type="match status" value="1"/>
</dbReference>
<evidence type="ECO:0000259" key="2">
    <source>
        <dbReference type="Pfam" id="PF02481"/>
    </source>
</evidence>
<dbReference type="Gene3D" id="3.40.50.450">
    <property type="match status" value="1"/>
</dbReference>
<protein>
    <submittedName>
        <fullName evidence="4">DNA-protecting protein DprA</fullName>
    </submittedName>
</protein>
<accession>A0A7G5IGK5</accession>
<evidence type="ECO:0000256" key="1">
    <source>
        <dbReference type="ARBA" id="ARBA00006525"/>
    </source>
</evidence>
<sequence>MSDADRIARVRLIRSENVGPVSFRMLLRRFGSAAAAVEALPDLARRGGRIASVAEAEAELAAIAAAGARALFLGDPDYPPLLAESEDAPPLLSALGDPVLAARPVVAMVGARNASAAAKLWAKTAARDLADAGFVVVSGMARGIDAAAHEGSLGGGTIAAIAGGIDIAYPPENAALQAAVAERGLLLAEMPPGTQPMARHFPRRNRIIAGIAQATVVVEAAVGSGSLITARLAGELGRDVLAVPGSPLDARARGCNALIKEGATLVEHAGDIVAALRPFGERLQEPKQPGFDFGGPIAEPGADAADRLRELLSPVPVPVDELVRQSGLPAADIQVLLVDLELEGVLTRHAGGRVSLV</sequence>
<dbReference type="AlphaFoldDB" id="A0A7G5IGK5"/>
<dbReference type="PANTHER" id="PTHR43022:SF1">
    <property type="entry name" value="PROTEIN SMF"/>
    <property type="match status" value="1"/>
</dbReference>
<dbReference type="RefSeq" id="WP_182295444.1">
    <property type="nucleotide sequence ID" value="NZ_CP059851.1"/>
</dbReference>
<feature type="domain" description="DprA winged helix" evidence="3">
    <location>
        <begin position="298"/>
        <end position="352"/>
    </location>
</feature>
<keyword evidence="5" id="KW-1185">Reference proteome</keyword>
<name>A0A7G5IGK5_9SPHN</name>
<dbReference type="Proteomes" id="UP000515292">
    <property type="component" value="Chromosome"/>
</dbReference>
<dbReference type="Pfam" id="PF17782">
    <property type="entry name" value="WHD_DprA"/>
    <property type="match status" value="1"/>
</dbReference>
<evidence type="ECO:0000313" key="5">
    <source>
        <dbReference type="Proteomes" id="UP000515292"/>
    </source>
</evidence>
<gene>
    <name evidence="4" type="primary">dprA</name>
    <name evidence="4" type="ORF">H3309_14335</name>
</gene>
<dbReference type="SUPFAM" id="SSF102405">
    <property type="entry name" value="MCP/YpsA-like"/>
    <property type="match status" value="1"/>
</dbReference>
<dbReference type="InterPro" id="IPR041614">
    <property type="entry name" value="DprA_WH"/>
</dbReference>
<dbReference type="InterPro" id="IPR057666">
    <property type="entry name" value="DrpA_SLOG"/>
</dbReference>
<dbReference type="EMBL" id="CP059851">
    <property type="protein sequence ID" value="QMW22497.1"/>
    <property type="molecule type" value="Genomic_DNA"/>
</dbReference>
<dbReference type="Pfam" id="PF21102">
    <property type="entry name" value="DprA_N"/>
    <property type="match status" value="1"/>
</dbReference>
<dbReference type="Pfam" id="PF02481">
    <property type="entry name" value="DNA_processg_A"/>
    <property type="match status" value="1"/>
</dbReference>
<dbReference type="InterPro" id="IPR003488">
    <property type="entry name" value="DprA"/>
</dbReference>
<comment type="similarity">
    <text evidence="1">Belongs to the DprA/Smf family.</text>
</comment>
<dbReference type="KEGG" id="sand:H3309_14335"/>
<proteinExistence type="inferred from homology"/>
<dbReference type="Gene3D" id="1.10.10.10">
    <property type="entry name" value="Winged helix-like DNA-binding domain superfamily/Winged helix DNA-binding domain"/>
    <property type="match status" value="1"/>
</dbReference>
<organism evidence="4 5">
    <name type="scientific">Sandaracinobacteroides saxicola</name>
    <dbReference type="NCBI Taxonomy" id="2759707"/>
    <lineage>
        <taxon>Bacteria</taxon>
        <taxon>Pseudomonadati</taxon>
        <taxon>Pseudomonadota</taxon>
        <taxon>Alphaproteobacteria</taxon>
        <taxon>Sphingomonadales</taxon>
        <taxon>Sphingosinicellaceae</taxon>
        <taxon>Sandaracinobacteroides</taxon>
    </lineage>
</organism>
<evidence type="ECO:0000313" key="4">
    <source>
        <dbReference type="EMBL" id="QMW22497.1"/>
    </source>
</evidence>
<feature type="domain" description="Smf/DprA SLOG" evidence="2">
    <location>
        <begin position="71"/>
        <end position="276"/>
    </location>
</feature>
<dbReference type="InterPro" id="IPR036388">
    <property type="entry name" value="WH-like_DNA-bd_sf"/>
</dbReference>
<evidence type="ECO:0000259" key="3">
    <source>
        <dbReference type="Pfam" id="PF17782"/>
    </source>
</evidence>
<dbReference type="PANTHER" id="PTHR43022">
    <property type="entry name" value="PROTEIN SMF"/>
    <property type="match status" value="1"/>
</dbReference>
<dbReference type="GO" id="GO:0009294">
    <property type="term" value="P:DNA-mediated transformation"/>
    <property type="evidence" value="ECO:0007669"/>
    <property type="project" value="InterPro"/>
</dbReference>
<reference evidence="4 5" key="1">
    <citation type="submission" date="2020-07" db="EMBL/GenBank/DDBJ databases">
        <title>Complete genome sequence for Sandaracinobacter sp. M6.</title>
        <authorList>
            <person name="Tang Y."/>
            <person name="Liu Q."/>
            <person name="Guo Z."/>
            <person name="Lei P."/>
            <person name="Huang B."/>
        </authorList>
    </citation>
    <scope>NUCLEOTIDE SEQUENCE [LARGE SCALE GENOMIC DNA]</scope>
    <source>
        <strain evidence="4 5">M6</strain>
    </source>
</reference>